<dbReference type="EMBL" id="JAHQIW010006831">
    <property type="protein sequence ID" value="KAJ1370648.1"/>
    <property type="molecule type" value="Genomic_DNA"/>
</dbReference>
<evidence type="ECO:0000313" key="2">
    <source>
        <dbReference type="EMBL" id="KAJ1370648.1"/>
    </source>
</evidence>
<accession>A0AAD5R6K4</accession>
<comment type="caution">
    <text evidence="2">The sequence shown here is derived from an EMBL/GenBank/DDBJ whole genome shotgun (WGS) entry which is preliminary data.</text>
</comment>
<proteinExistence type="predicted"/>
<feature type="compositionally biased region" description="Basic and acidic residues" evidence="1">
    <location>
        <begin position="28"/>
        <end position="37"/>
    </location>
</feature>
<feature type="region of interest" description="Disordered" evidence="1">
    <location>
        <begin position="23"/>
        <end position="54"/>
    </location>
</feature>
<dbReference type="AlphaFoldDB" id="A0AAD5R6K4"/>
<evidence type="ECO:0000313" key="3">
    <source>
        <dbReference type="Proteomes" id="UP001196413"/>
    </source>
</evidence>
<gene>
    <name evidence="2" type="ORF">KIN20_032424</name>
</gene>
<name>A0AAD5R6K4_PARTN</name>
<organism evidence="2 3">
    <name type="scientific">Parelaphostrongylus tenuis</name>
    <name type="common">Meningeal worm</name>
    <dbReference type="NCBI Taxonomy" id="148309"/>
    <lineage>
        <taxon>Eukaryota</taxon>
        <taxon>Metazoa</taxon>
        <taxon>Ecdysozoa</taxon>
        <taxon>Nematoda</taxon>
        <taxon>Chromadorea</taxon>
        <taxon>Rhabditida</taxon>
        <taxon>Rhabditina</taxon>
        <taxon>Rhabditomorpha</taxon>
        <taxon>Strongyloidea</taxon>
        <taxon>Metastrongylidae</taxon>
        <taxon>Parelaphostrongylus</taxon>
    </lineage>
</organism>
<protein>
    <submittedName>
        <fullName evidence="2">Uncharacterized protein</fullName>
    </submittedName>
</protein>
<sequence>MVMEHPLHPHNLVDMGVKINTRQSNHLRFTDDTDPHNTKPQPRGANVDRFRQRPWKDWSSTKLDKNDVHKERMAAECPTHAQRNENLRILQLRLSRS</sequence>
<evidence type="ECO:0000256" key="1">
    <source>
        <dbReference type="SAM" id="MobiDB-lite"/>
    </source>
</evidence>
<reference evidence="2" key="1">
    <citation type="submission" date="2021-06" db="EMBL/GenBank/DDBJ databases">
        <title>Parelaphostrongylus tenuis whole genome reference sequence.</title>
        <authorList>
            <person name="Garwood T.J."/>
            <person name="Larsen P.A."/>
            <person name="Fountain-Jones N.M."/>
            <person name="Garbe J.R."/>
            <person name="Macchietto M.G."/>
            <person name="Kania S.A."/>
            <person name="Gerhold R.W."/>
            <person name="Richards J.E."/>
            <person name="Wolf T.M."/>
        </authorList>
    </citation>
    <scope>NUCLEOTIDE SEQUENCE</scope>
    <source>
        <strain evidence="2">MNPRO001-30</strain>
        <tissue evidence="2">Meninges</tissue>
    </source>
</reference>
<keyword evidence="3" id="KW-1185">Reference proteome</keyword>
<dbReference type="Proteomes" id="UP001196413">
    <property type="component" value="Unassembled WGS sequence"/>
</dbReference>